<comment type="caution">
    <text evidence="3">The sequence shown here is derived from an EMBL/GenBank/DDBJ whole genome shotgun (WGS) entry which is preliminary data.</text>
</comment>
<dbReference type="SUPFAM" id="SSF52499">
    <property type="entry name" value="Isochorismatase-like hydrolases"/>
    <property type="match status" value="1"/>
</dbReference>
<dbReference type="InterPro" id="IPR036380">
    <property type="entry name" value="Isochorismatase-like_sf"/>
</dbReference>
<keyword evidence="1 3" id="KW-0378">Hydrolase</keyword>
<dbReference type="InterPro" id="IPR000868">
    <property type="entry name" value="Isochorismatase-like_dom"/>
</dbReference>
<sequence>MLGDELNKNAFELADLDKERCALLVIDVLGDPTALPSPLREAMLPVVENAARLCDAARGAGVPVVFTNDAHIPGLDRELDLWGEHGLAGTPQAQPAPQLKCGEGDYVVDKRRYSGFFQTGLRLLLDELGVDTLLCIGMDTNICVRHTVADAYFNNFRIVVAGDATLTFLVGDQDEGLAYMETCYAAKVVPTREAVAFLEG</sequence>
<proteinExistence type="predicted"/>
<protein>
    <submittedName>
        <fullName evidence="3">Cysteine hydrolase</fullName>
    </submittedName>
</protein>
<name>A0A842JLH7_9ACTN</name>
<feature type="domain" description="Isochorismatase-like" evidence="2">
    <location>
        <begin position="21"/>
        <end position="185"/>
    </location>
</feature>
<dbReference type="PANTHER" id="PTHR43540:SF6">
    <property type="entry name" value="ISOCHORISMATASE-LIKE DOMAIN-CONTAINING PROTEIN"/>
    <property type="match status" value="1"/>
</dbReference>
<evidence type="ECO:0000313" key="4">
    <source>
        <dbReference type="Proteomes" id="UP000587396"/>
    </source>
</evidence>
<evidence type="ECO:0000313" key="3">
    <source>
        <dbReference type="EMBL" id="MBC2890608.1"/>
    </source>
</evidence>
<dbReference type="PANTHER" id="PTHR43540">
    <property type="entry name" value="PEROXYUREIDOACRYLATE/UREIDOACRYLATE AMIDOHYDROLASE-RELATED"/>
    <property type="match status" value="1"/>
</dbReference>
<evidence type="ECO:0000259" key="2">
    <source>
        <dbReference type="Pfam" id="PF00857"/>
    </source>
</evidence>
<organism evidence="3 4">
    <name type="scientific">Gordonibacter massiliensis</name>
    <name type="common">ex Traore et al. 2017</name>
    <dbReference type="NCBI Taxonomy" id="1841863"/>
    <lineage>
        <taxon>Bacteria</taxon>
        <taxon>Bacillati</taxon>
        <taxon>Actinomycetota</taxon>
        <taxon>Coriobacteriia</taxon>
        <taxon>Eggerthellales</taxon>
        <taxon>Eggerthellaceae</taxon>
        <taxon>Gordonibacter</taxon>
    </lineage>
</organism>
<dbReference type="EMBL" id="JACMSE010000016">
    <property type="protein sequence ID" value="MBC2890608.1"/>
    <property type="molecule type" value="Genomic_DNA"/>
</dbReference>
<keyword evidence="4" id="KW-1185">Reference proteome</keyword>
<dbReference type="Proteomes" id="UP000587396">
    <property type="component" value="Unassembled WGS sequence"/>
</dbReference>
<dbReference type="InterPro" id="IPR050272">
    <property type="entry name" value="Isochorismatase-like_hydrls"/>
</dbReference>
<accession>A0A842JLH7</accession>
<dbReference type="Pfam" id="PF00857">
    <property type="entry name" value="Isochorismatase"/>
    <property type="match status" value="1"/>
</dbReference>
<evidence type="ECO:0000256" key="1">
    <source>
        <dbReference type="ARBA" id="ARBA00022801"/>
    </source>
</evidence>
<dbReference type="Gene3D" id="3.40.50.850">
    <property type="entry name" value="Isochorismatase-like"/>
    <property type="match status" value="1"/>
</dbReference>
<dbReference type="CDD" id="cd00431">
    <property type="entry name" value="cysteine_hydrolases"/>
    <property type="match status" value="1"/>
</dbReference>
<dbReference type="AlphaFoldDB" id="A0A842JLH7"/>
<gene>
    <name evidence="3" type="ORF">H7313_14845</name>
</gene>
<dbReference type="RefSeq" id="WP_185906278.1">
    <property type="nucleotide sequence ID" value="NZ_JACMSE010000016.1"/>
</dbReference>
<reference evidence="3 4" key="1">
    <citation type="submission" date="2020-08" db="EMBL/GenBank/DDBJ databases">
        <authorList>
            <person name="Liu C."/>
            <person name="Sun Q."/>
        </authorList>
    </citation>
    <scope>NUCLEOTIDE SEQUENCE [LARGE SCALE GENOMIC DNA]</scope>
    <source>
        <strain evidence="3 4">N22</strain>
    </source>
</reference>
<dbReference type="GO" id="GO:0016787">
    <property type="term" value="F:hydrolase activity"/>
    <property type="evidence" value="ECO:0007669"/>
    <property type="project" value="UniProtKB-KW"/>
</dbReference>